<dbReference type="InterPro" id="IPR000515">
    <property type="entry name" value="MetI-like"/>
</dbReference>
<comment type="caution">
    <text evidence="14">The sequence shown here is derived from an EMBL/GenBank/DDBJ whole genome shotgun (WGS) entry which is preliminary data.</text>
</comment>
<evidence type="ECO:0000256" key="6">
    <source>
        <dbReference type="ARBA" id="ARBA00022475"/>
    </source>
</evidence>
<evidence type="ECO:0000256" key="10">
    <source>
        <dbReference type="ARBA" id="ARBA00037054"/>
    </source>
</evidence>
<evidence type="ECO:0000259" key="13">
    <source>
        <dbReference type="PROSITE" id="PS50928"/>
    </source>
</evidence>
<evidence type="ECO:0000256" key="8">
    <source>
        <dbReference type="ARBA" id="ARBA00022989"/>
    </source>
</evidence>
<evidence type="ECO:0000256" key="7">
    <source>
        <dbReference type="ARBA" id="ARBA00022692"/>
    </source>
</evidence>
<dbReference type="Proteomes" id="UP001151234">
    <property type="component" value="Unassembled WGS sequence"/>
</dbReference>
<comment type="subcellular location">
    <subcellularLocation>
        <location evidence="12">Cell inner membrane</location>
        <topology evidence="12">Multi-pass membrane protein</topology>
    </subcellularLocation>
    <subcellularLocation>
        <location evidence="1 11">Cell membrane</location>
        <topology evidence="1 11">Multi-pass membrane protein</topology>
    </subcellularLocation>
</comment>
<evidence type="ECO:0000256" key="11">
    <source>
        <dbReference type="RuleBase" id="RU363032"/>
    </source>
</evidence>
<dbReference type="AlphaFoldDB" id="A0A9X3UKG8"/>
<protein>
    <recommendedName>
        <fullName evidence="4 12">sn-glycerol-3-phosphate transport system permease protein UgpE</fullName>
    </recommendedName>
</protein>
<feature type="transmembrane region" description="Helical" evidence="11">
    <location>
        <begin position="239"/>
        <end position="263"/>
    </location>
</feature>
<comment type="similarity">
    <text evidence="2 11">Belongs to the binding-protein-dependent transport system permease family.</text>
</comment>
<evidence type="ECO:0000256" key="3">
    <source>
        <dbReference type="ARBA" id="ARBA00011557"/>
    </source>
</evidence>
<feature type="transmembrane region" description="Helical" evidence="11">
    <location>
        <begin position="104"/>
        <end position="120"/>
    </location>
</feature>
<comment type="caution">
    <text evidence="12">Lacks conserved residue(s) required for the propagation of feature annotation.</text>
</comment>
<dbReference type="SUPFAM" id="SSF161098">
    <property type="entry name" value="MetI-like"/>
    <property type="match status" value="1"/>
</dbReference>
<dbReference type="PROSITE" id="PS50928">
    <property type="entry name" value="ABC_TM1"/>
    <property type="match status" value="1"/>
</dbReference>
<organism evidence="14 15">
    <name type="scientific">Hoeflea prorocentri</name>
    <dbReference type="NCBI Taxonomy" id="1922333"/>
    <lineage>
        <taxon>Bacteria</taxon>
        <taxon>Pseudomonadati</taxon>
        <taxon>Pseudomonadota</taxon>
        <taxon>Alphaproteobacteria</taxon>
        <taxon>Hyphomicrobiales</taxon>
        <taxon>Rhizobiaceae</taxon>
        <taxon>Hoeflea</taxon>
    </lineage>
</organism>
<accession>A0A9X3UKG8</accession>
<dbReference type="RefSeq" id="WP_267991739.1">
    <property type="nucleotide sequence ID" value="NZ_JAPJZI010000001.1"/>
</dbReference>
<dbReference type="InterPro" id="IPR035906">
    <property type="entry name" value="MetI-like_sf"/>
</dbReference>
<keyword evidence="7 11" id="KW-0812">Transmembrane</keyword>
<keyword evidence="8 11" id="KW-1133">Transmembrane helix</keyword>
<name>A0A9X3UKG8_9HYPH</name>
<dbReference type="CDD" id="cd06261">
    <property type="entry name" value="TM_PBP2"/>
    <property type="match status" value="1"/>
</dbReference>
<feature type="domain" description="ABC transmembrane type-1" evidence="13">
    <location>
        <begin position="72"/>
        <end position="258"/>
    </location>
</feature>
<evidence type="ECO:0000256" key="2">
    <source>
        <dbReference type="ARBA" id="ARBA00009306"/>
    </source>
</evidence>
<feature type="transmembrane region" description="Helical" evidence="11">
    <location>
        <begin position="77"/>
        <end position="97"/>
    </location>
</feature>
<keyword evidence="9 11" id="KW-0472">Membrane</keyword>
<gene>
    <name evidence="12" type="primary">ugpE</name>
    <name evidence="14" type="ORF">OQ273_17005</name>
</gene>
<dbReference type="EMBL" id="JAPJZI010000001">
    <property type="protein sequence ID" value="MDA5400280.1"/>
    <property type="molecule type" value="Genomic_DNA"/>
</dbReference>
<evidence type="ECO:0000313" key="14">
    <source>
        <dbReference type="EMBL" id="MDA5400280.1"/>
    </source>
</evidence>
<dbReference type="GO" id="GO:0005886">
    <property type="term" value="C:plasma membrane"/>
    <property type="evidence" value="ECO:0007669"/>
    <property type="project" value="UniProtKB-SubCell"/>
</dbReference>
<dbReference type="Gene3D" id="1.10.3720.10">
    <property type="entry name" value="MetI-like"/>
    <property type="match status" value="1"/>
</dbReference>
<dbReference type="PANTHER" id="PTHR43744">
    <property type="entry name" value="ABC TRANSPORTER PERMEASE PROTEIN MG189-RELATED-RELATED"/>
    <property type="match status" value="1"/>
</dbReference>
<proteinExistence type="inferred from homology"/>
<evidence type="ECO:0000256" key="4">
    <source>
        <dbReference type="ARBA" id="ARBA00020515"/>
    </source>
</evidence>
<keyword evidence="15" id="KW-1185">Reference proteome</keyword>
<evidence type="ECO:0000256" key="1">
    <source>
        <dbReference type="ARBA" id="ARBA00004651"/>
    </source>
</evidence>
<feature type="transmembrane region" description="Helical" evidence="11">
    <location>
        <begin position="140"/>
        <end position="161"/>
    </location>
</feature>
<dbReference type="Pfam" id="PF00528">
    <property type="entry name" value="BPD_transp_1"/>
    <property type="match status" value="1"/>
</dbReference>
<feature type="transmembrane region" description="Helical" evidence="11">
    <location>
        <begin position="182"/>
        <end position="204"/>
    </location>
</feature>
<comment type="subunit">
    <text evidence="3 12">The complex is composed of two ATP-binding proteins (UgpC), two transmembrane proteins (UgpA and UgpE) and a solute-binding protein (UgpB).</text>
</comment>
<keyword evidence="5 11" id="KW-0813">Transport</keyword>
<evidence type="ECO:0000256" key="12">
    <source>
        <dbReference type="RuleBase" id="RU363056"/>
    </source>
</evidence>
<evidence type="ECO:0000256" key="9">
    <source>
        <dbReference type="ARBA" id="ARBA00023136"/>
    </source>
</evidence>
<keyword evidence="12" id="KW-0997">Cell inner membrane</keyword>
<dbReference type="PANTHER" id="PTHR43744:SF8">
    <property type="entry name" value="SN-GLYCEROL-3-PHOSPHATE TRANSPORT SYSTEM PERMEASE PROTEIN UGPE"/>
    <property type="match status" value="1"/>
</dbReference>
<evidence type="ECO:0000313" key="15">
    <source>
        <dbReference type="Proteomes" id="UP001151234"/>
    </source>
</evidence>
<sequence length="271" mass="29796">MRKLTDHLVLIAGSLFMLVPVLAIFLTSTHQNSVISSDGVQFTFGPEFSNVYSEVLTRKSGFSQTITAGGMAINSTVLALGFSLGKCLLSILSAYALVYFRLRFASFLFWVIFASLLLPIETRILPSFMVVHTLGLLNSYTGLILPLLAAAIGTFFFRQFFKSVPASLHEAARLDGAGPTRFLIDVLIPVSWPMILALFAVTFVQGWNQYLWPLMITTTGEGYFTLVRGIERFGTATNYGMALAVLAMLPPIAVVLVLQKWLIKGLVGEQR</sequence>
<keyword evidence="6 12" id="KW-1003">Cell membrane</keyword>
<reference evidence="14" key="1">
    <citation type="submission" date="2022-11" db="EMBL/GenBank/DDBJ databases">
        <title>Draft genome sequence of Hoeflea poritis E7-10 and Hoeflea prorocentri PM5-8, separated from scleractinian coral Porites lutea and marine dinoflagellate.</title>
        <authorList>
            <person name="Zhang G."/>
            <person name="Wei Q."/>
            <person name="Cai L."/>
        </authorList>
    </citation>
    <scope>NUCLEOTIDE SEQUENCE</scope>
    <source>
        <strain evidence="14">PM5-8</strain>
    </source>
</reference>
<dbReference type="GO" id="GO:0055085">
    <property type="term" value="P:transmembrane transport"/>
    <property type="evidence" value="ECO:0007669"/>
    <property type="project" value="InterPro"/>
</dbReference>
<comment type="function">
    <text evidence="10 12">Part of the ABC transporter complex UgpBAEC involved in sn-glycerol-3-phosphate (G3P) import. Probably responsible for the translocation of the substrate across the membrane.</text>
</comment>
<evidence type="ECO:0000256" key="5">
    <source>
        <dbReference type="ARBA" id="ARBA00022448"/>
    </source>
</evidence>